<proteinExistence type="predicted"/>
<dbReference type="PANTHER" id="PTHR39159">
    <property type="match status" value="1"/>
</dbReference>
<organism evidence="3 4">
    <name type="scientific">Hazenella coriacea</name>
    <dbReference type="NCBI Taxonomy" id="1179467"/>
    <lineage>
        <taxon>Bacteria</taxon>
        <taxon>Bacillati</taxon>
        <taxon>Bacillota</taxon>
        <taxon>Bacilli</taxon>
        <taxon>Bacillales</taxon>
        <taxon>Thermoactinomycetaceae</taxon>
        <taxon>Hazenella</taxon>
    </lineage>
</organism>
<dbReference type="InterPro" id="IPR050212">
    <property type="entry name" value="Ntdp-like"/>
</dbReference>
<dbReference type="Pfam" id="PF04167">
    <property type="entry name" value="DUF402"/>
    <property type="match status" value="1"/>
</dbReference>
<comment type="caution">
    <text evidence="3">The sequence shown here is derived from an EMBL/GenBank/DDBJ whole genome shotgun (WGS) entry which is preliminary data.</text>
</comment>
<dbReference type="PANTHER" id="PTHR39159:SF1">
    <property type="entry name" value="UPF0374 PROTEIN YGAC"/>
    <property type="match status" value="1"/>
</dbReference>
<name>A0A4R3L245_9BACL</name>
<protein>
    <recommendedName>
        <fullName evidence="2">DUF402 domain-containing protein</fullName>
    </recommendedName>
</protein>
<evidence type="ECO:0000313" key="3">
    <source>
        <dbReference type="EMBL" id="TCS92808.1"/>
    </source>
</evidence>
<dbReference type="EMBL" id="SMAG01000010">
    <property type="protein sequence ID" value="TCS92808.1"/>
    <property type="molecule type" value="Genomic_DNA"/>
</dbReference>
<dbReference type="InterPro" id="IPR035930">
    <property type="entry name" value="FomD-like_sf"/>
</dbReference>
<dbReference type="Proteomes" id="UP000294937">
    <property type="component" value="Unassembled WGS sequence"/>
</dbReference>
<evidence type="ECO:0000256" key="1">
    <source>
        <dbReference type="ARBA" id="ARBA00022801"/>
    </source>
</evidence>
<dbReference type="AlphaFoldDB" id="A0A4R3L245"/>
<evidence type="ECO:0000313" key="4">
    <source>
        <dbReference type="Proteomes" id="UP000294937"/>
    </source>
</evidence>
<feature type="domain" description="DUF402" evidence="2">
    <location>
        <begin position="25"/>
        <end position="158"/>
    </location>
</feature>
<sequence length="182" mass="22094">MIEMSRLTRGDVIQVLSMKHGNHFHRFWTESIVLQSGDPLIIANKDVVVLESGERELIFPNLSICYFSKRDWFNIVLIFDQQDRLEQYYCNMASPYQLDIQRRVISYIDYDLDLIIDPRFNYRWVDEDEFIKNQQMYHYPISIIEEVNKARLQLEQRVRLQEEPFTPTFATEWYHQYLSLKK</sequence>
<keyword evidence="4" id="KW-1185">Reference proteome</keyword>
<gene>
    <name evidence="3" type="ORF">EDD58_11035</name>
</gene>
<evidence type="ECO:0000259" key="2">
    <source>
        <dbReference type="Pfam" id="PF04167"/>
    </source>
</evidence>
<dbReference type="Gene3D" id="2.40.380.10">
    <property type="entry name" value="FomD-like"/>
    <property type="match status" value="1"/>
</dbReference>
<dbReference type="GO" id="GO:0016787">
    <property type="term" value="F:hydrolase activity"/>
    <property type="evidence" value="ECO:0007669"/>
    <property type="project" value="UniProtKB-KW"/>
</dbReference>
<reference evidence="3 4" key="1">
    <citation type="submission" date="2019-03" db="EMBL/GenBank/DDBJ databases">
        <title>Genomic Encyclopedia of Type Strains, Phase IV (KMG-IV): sequencing the most valuable type-strain genomes for metagenomic binning, comparative biology and taxonomic classification.</title>
        <authorList>
            <person name="Goeker M."/>
        </authorList>
    </citation>
    <scope>NUCLEOTIDE SEQUENCE [LARGE SCALE GENOMIC DNA]</scope>
    <source>
        <strain evidence="3 4">DSM 45707</strain>
    </source>
</reference>
<dbReference type="SUPFAM" id="SSF159234">
    <property type="entry name" value="FomD-like"/>
    <property type="match status" value="1"/>
</dbReference>
<keyword evidence="1" id="KW-0378">Hydrolase</keyword>
<accession>A0A4R3L245</accession>
<dbReference type="InterPro" id="IPR007295">
    <property type="entry name" value="DUF402"/>
</dbReference>